<dbReference type="InterPro" id="IPR006573">
    <property type="entry name" value="NHR_dom"/>
</dbReference>
<dbReference type="PANTHER" id="PTHR12429">
    <property type="entry name" value="NEURALIZED"/>
    <property type="match status" value="1"/>
</dbReference>
<gene>
    <name evidence="2" type="ORF">EDS130_LOCUS3241</name>
</gene>
<accession>A0A813QMT1</accession>
<reference evidence="2" key="1">
    <citation type="submission" date="2021-02" db="EMBL/GenBank/DDBJ databases">
        <authorList>
            <person name="Nowell W R."/>
        </authorList>
    </citation>
    <scope>NUCLEOTIDE SEQUENCE</scope>
</reference>
<dbReference type="PANTHER" id="PTHR12429:SF8">
    <property type="entry name" value="NEURALIZED-LIKE PROTEIN 2"/>
    <property type="match status" value="1"/>
</dbReference>
<sequence length="290" mass="33184">MRFHLEHGKNISFDEQRFTATRINSFSHAMVFSERPLHPGEIFLIEIQDTTDKWAGHIKIGFTSISPNEILERCIEEVVYDHILHITGKSLGENNSHMDFALLVPSKPILQRMCTCGLYRPLFNFGSADDYIYTPYASVRRQELEPVGKSNSEMSHQCPTSIGSRIGVLYALKYKSIHMHSVINGFDYGPFAILNTESPIIENDEICLPPKKRQRTFPNSSKPINQHTKFWAFVDVYGATTRVRIVQLYGPSSLRSRCRSMILSSLESFDQIDALSLNNHLKLYLKFHVA</sequence>
<proteinExistence type="predicted"/>
<dbReference type="GO" id="GO:0061630">
    <property type="term" value="F:ubiquitin protein ligase activity"/>
    <property type="evidence" value="ECO:0007669"/>
    <property type="project" value="TreeGrafter"/>
</dbReference>
<dbReference type="InterPro" id="IPR037962">
    <property type="entry name" value="Neuralized"/>
</dbReference>
<dbReference type="Gene3D" id="2.60.120.920">
    <property type="match status" value="1"/>
</dbReference>
<dbReference type="Proteomes" id="UP000663852">
    <property type="component" value="Unassembled WGS sequence"/>
</dbReference>
<dbReference type="AlphaFoldDB" id="A0A813QMT1"/>
<dbReference type="Pfam" id="PF07177">
    <property type="entry name" value="Neuralized"/>
    <property type="match status" value="1"/>
</dbReference>
<name>A0A813QMT1_ADIRI</name>
<dbReference type="OrthoDB" id="10059069at2759"/>
<dbReference type="PROSITE" id="PS51065">
    <property type="entry name" value="NHR"/>
    <property type="match status" value="1"/>
</dbReference>
<dbReference type="InterPro" id="IPR043136">
    <property type="entry name" value="B30.2/SPRY_sf"/>
</dbReference>
<feature type="domain" description="NHR" evidence="1">
    <location>
        <begin position="1"/>
        <end position="158"/>
    </location>
</feature>
<dbReference type="EMBL" id="CAJNOJ010000008">
    <property type="protein sequence ID" value="CAF0769763.1"/>
    <property type="molecule type" value="Genomic_DNA"/>
</dbReference>
<organism evidence="2 3">
    <name type="scientific">Adineta ricciae</name>
    <name type="common">Rotifer</name>
    <dbReference type="NCBI Taxonomy" id="249248"/>
    <lineage>
        <taxon>Eukaryota</taxon>
        <taxon>Metazoa</taxon>
        <taxon>Spiralia</taxon>
        <taxon>Gnathifera</taxon>
        <taxon>Rotifera</taxon>
        <taxon>Eurotatoria</taxon>
        <taxon>Bdelloidea</taxon>
        <taxon>Adinetida</taxon>
        <taxon>Adinetidae</taxon>
        <taxon>Adineta</taxon>
    </lineage>
</organism>
<comment type="caution">
    <text evidence="2">The sequence shown here is derived from an EMBL/GenBank/DDBJ whole genome shotgun (WGS) entry which is preliminary data.</text>
</comment>
<dbReference type="SMART" id="SM00588">
    <property type="entry name" value="NEUZ"/>
    <property type="match status" value="1"/>
</dbReference>
<evidence type="ECO:0000313" key="3">
    <source>
        <dbReference type="Proteomes" id="UP000663852"/>
    </source>
</evidence>
<evidence type="ECO:0000259" key="1">
    <source>
        <dbReference type="PROSITE" id="PS51065"/>
    </source>
</evidence>
<evidence type="ECO:0000313" key="2">
    <source>
        <dbReference type="EMBL" id="CAF0769763.1"/>
    </source>
</evidence>
<protein>
    <recommendedName>
        <fullName evidence="1">NHR domain-containing protein</fullName>
    </recommendedName>
</protein>